<sequence length="339" mass="38183">MDRIQHKFVKVGDALNLHVAEIGSGKNQSNAVVFNLCILLPSLIWSVLVFSGENAVVFLHGFPEIWYSWRHQMIALADAGFRAIAFDYRGYGLSDPPPQPDKATWSDILNDLLHILQALHLPKVFLVGKDFGCRPAYLFSILHPEMVLGVVTLGVPYVPPGPSAFHKFLPEGFYILRWQEPGRAEADFGRFDAKTVVRNVYILFSRSEIPIADENQEIMDLVEPDTPLPAWFTEEDLETYGALYEKSGFQTALQIPYRSLGKMFNLPDPVVKVPALLIVGGKDYVLKFPGIEDLTKGEKAKEHVPNLEVTFIPEGTHFVQEQFPAQVNKFILDFFGKHT</sequence>
<evidence type="ECO:0000313" key="6">
    <source>
        <dbReference type="Proteomes" id="UP000291084"/>
    </source>
</evidence>
<feature type="domain" description="AB hydrolase-1" evidence="4">
    <location>
        <begin position="54"/>
        <end position="322"/>
    </location>
</feature>
<keyword evidence="6" id="KW-1185">Reference proteome</keyword>
<dbReference type="PANTHER" id="PTHR43329">
    <property type="entry name" value="EPOXIDE HYDROLASE"/>
    <property type="match status" value="1"/>
</dbReference>
<evidence type="ECO:0000256" key="2">
    <source>
        <dbReference type="ARBA" id="ARBA00038334"/>
    </source>
</evidence>
<dbReference type="Proteomes" id="UP000291084">
    <property type="component" value="Chromosome 1"/>
</dbReference>
<evidence type="ECO:0000259" key="4">
    <source>
        <dbReference type="Pfam" id="PF00561"/>
    </source>
</evidence>
<dbReference type="InterPro" id="IPR000073">
    <property type="entry name" value="AB_hydrolase_1"/>
</dbReference>
<protein>
    <recommendedName>
        <fullName evidence="4">AB hydrolase-1 domain-containing protein</fullName>
    </recommendedName>
</protein>
<dbReference type="EMBL" id="AP015034">
    <property type="protein sequence ID" value="BAT73757.1"/>
    <property type="molecule type" value="Genomic_DNA"/>
</dbReference>
<dbReference type="AlphaFoldDB" id="A0A0S3QZP4"/>
<keyword evidence="3" id="KW-0472">Membrane</keyword>
<dbReference type="OrthoDB" id="7130006at2759"/>
<dbReference type="GO" id="GO:0016787">
    <property type="term" value="F:hydrolase activity"/>
    <property type="evidence" value="ECO:0007669"/>
    <property type="project" value="UniProtKB-KW"/>
</dbReference>
<evidence type="ECO:0000256" key="3">
    <source>
        <dbReference type="SAM" id="Phobius"/>
    </source>
</evidence>
<dbReference type="PRINTS" id="PR00412">
    <property type="entry name" value="EPOXHYDRLASE"/>
</dbReference>
<name>A0A0S3QZP4_PHAAN</name>
<dbReference type="Pfam" id="PF00561">
    <property type="entry name" value="Abhydrolase_1"/>
    <property type="match status" value="1"/>
</dbReference>
<dbReference type="InterPro" id="IPR029058">
    <property type="entry name" value="AB_hydrolase_fold"/>
</dbReference>
<dbReference type="InterPro" id="IPR000639">
    <property type="entry name" value="Epox_hydrolase-like"/>
</dbReference>
<dbReference type="SUPFAM" id="SSF53474">
    <property type="entry name" value="alpha/beta-Hydrolases"/>
    <property type="match status" value="1"/>
</dbReference>
<proteinExistence type="inferred from homology"/>
<evidence type="ECO:0000256" key="1">
    <source>
        <dbReference type="ARBA" id="ARBA00022801"/>
    </source>
</evidence>
<feature type="transmembrane region" description="Helical" evidence="3">
    <location>
        <begin position="32"/>
        <end position="50"/>
    </location>
</feature>
<organism evidence="5 6">
    <name type="scientific">Vigna angularis var. angularis</name>
    <dbReference type="NCBI Taxonomy" id="157739"/>
    <lineage>
        <taxon>Eukaryota</taxon>
        <taxon>Viridiplantae</taxon>
        <taxon>Streptophyta</taxon>
        <taxon>Embryophyta</taxon>
        <taxon>Tracheophyta</taxon>
        <taxon>Spermatophyta</taxon>
        <taxon>Magnoliopsida</taxon>
        <taxon>eudicotyledons</taxon>
        <taxon>Gunneridae</taxon>
        <taxon>Pentapetalae</taxon>
        <taxon>rosids</taxon>
        <taxon>fabids</taxon>
        <taxon>Fabales</taxon>
        <taxon>Fabaceae</taxon>
        <taxon>Papilionoideae</taxon>
        <taxon>50 kb inversion clade</taxon>
        <taxon>NPAAA clade</taxon>
        <taxon>indigoferoid/millettioid clade</taxon>
        <taxon>Phaseoleae</taxon>
        <taxon>Vigna</taxon>
    </lineage>
</organism>
<reference evidence="5 6" key="1">
    <citation type="journal article" date="2015" name="Sci. Rep.">
        <title>The power of single molecule real-time sequencing technology in the de novo assembly of a eukaryotic genome.</title>
        <authorList>
            <person name="Sakai H."/>
            <person name="Naito K."/>
            <person name="Ogiso-Tanaka E."/>
            <person name="Takahashi Y."/>
            <person name="Iseki K."/>
            <person name="Muto C."/>
            <person name="Satou K."/>
            <person name="Teruya K."/>
            <person name="Shiroma A."/>
            <person name="Shimoji M."/>
            <person name="Hirano T."/>
            <person name="Itoh T."/>
            <person name="Kaga A."/>
            <person name="Tomooka N."/>
        </authorList>
    </citation>
    <scope>NUCLEOTIDE SEQUENCE [LARGE SCALE GENOMIC DNA]</scope>
    <source>
        <strain evidence="6">cv. Shumari</strain>
    </source>
</reference>
<dbReference type="Gene3D" id="3.40.50.1820">
    <property type="entry name" value="alpha/beta hydrolase"/>
    <property type="match status" value="1"/>
</dbReference>
<keyword evidence="3" id="KW-0812">Transmembrane</keyword>
<keyword evidence="1" id="KW-0378">Hydrolase</keyword>
<keyword evidence="3" id="KW-1133">Transmembrane helix</keyword>
<comment type="similarity">
    <text evidence="2">Belongs to the AB hydrolase superfamily. Epoxide hydrolase family.</text>
</comment>
<gene>
    <name evidence="5" type="primary">Vigan.01G128200</name>
    <name evidence="5" type="ORF">VIGAN_01128200</name>
</gene>
<evidence type="ECO:0000313" key="5">
    <source>
        <dbReference type="EMBL" id="BAT73757.1"/>
    </source>
</evidence>
<accession>A0A0S3QZP4</accession>